<evidence type="ECO:0000313" key="10">
    <source>
        <dbReference type="EMBL" id="MCO7543277.1"/>
    </source>
</evidence>
<proteinExistence type="predicted"/>
<dbReference type="PROSITE" id="PS50929">
    <property type="entry name" value="ABC_TM1F"/>
    <property type="match status" value="1"/>
</dbReference>
<organism evidence="10 11">
    <name type="scientific">Stutzerimonas nitrititolerans</name>
    <dbReference type="NCBI Taxonomy" id="2482751"/>
    <lineage>
        <taxon>Bacteria</taxon>
        <taxon>Pseudomonadati</taxon>
        <taxon>Pseudomonadota</taxon>
        <taxon>Gammaproteobacteria</taxon>
        <taxon>Pseudomonadales</taxon>
        <taxon>Pseudomonadaceae</taxon>
        <taxon>Stutzerimonas</taxon>
    </lineage>
</organism>
<dbReference type="PANTHER" id="PTHR24221">
    <property type="entry name" value="ATP-BINDING CASSETTE SUB-FAMILY B"/>
    <property type="match status" value="1"/>
</dbReference>
<evidence type="ECO:0000256" key="6">
    <source>
        <dbReference type="ARBA" id="ARBA00023136"/>
    </source>
</evidence>
<dbReference type="AlphaFoldDB" id="A0AA41WDF7"/>
<dbReference type="Pfam" id="PF00664">
    <property type="entry name" value="ABC_membrane"/>
    <property type="match status" value="1"/>
</dbReference>
<evidence type="ECO:0000256" key="3">
    <source>
        <dbReference type="ARBA" id="ARBA00022741"/>
    </source>
</evidence>
<gene>
    <name evidence="10" type="ORF">NJF43_00725</name>
</gene>
<reference evidence="10" key="1">
    <citation type="submission" date="2022-06" db="EMBL/GenBank/DDBJ databases">
        <title>Detection of beta-lactamases in bacteria of animal origin.</title>
        <authorList>
            <person name="Mlynarcik P."/>
            <person name="Zdarska V."/>
            <person name="Chudobova H."/>
            <person name="Prochazkova P."/>
            <person name="Hricova K."/>
            <person name="Mezerova K."/>
            <person name="Bardon J."/>
            <person name="Dolejska M."/>
            <person name="Sukkar I."/>
            <person name="Kolar M."/>
        </authorList>
    </citation>
    <scope>NUCLEOTIDE SEQUENCE</scope>
    <source>
        <strain evidence="10">S 300-3</strain>
    </source>
</reference>
<dbReference type="InterPro" id="IPR011527">
    <property type="entry name" value="ABC1_TM_dom"/>
</dbReference>
<dbReference type="EMBL" id="JAMYBS010000001">
    <property type="protein sequence ID" value="MCO7543277.1"/>
    <property type="molecule type" value="Genomic_DNA"/>
</dbReference>
<dbReference type="InterPro" id="IPR027417">
    <property type="entry name" value="P-loop_NTPase"/>
</dbReference>
<keyword evidence="2 7" id="KW-0812">Transmembrane</keyword>
<keyword evidence="6 7" id="KW-0472">Membrane</keyword>
<dbReference type="Gene3D" id="1.20.1560.10">
    <property type="entry name" value="ABC transporter type 1, transmembrane domain"/>
    <property type="match status" value="1"/>
</dbReference>
<comment type="caution">
    <text evidence="10">The sequence shown here is derived from an EMBL/GenBank/DDBJ whole genome shotgun (WGS) entry which is preliminary data.</text>
</comment>
<feature type="transmembrane region" description="Helical" evidence="7">
    <location>
        <begin position="165"/>
        <end position="185"/>
    </location>
</feature>
<dbReference type="PROSITE" id="PS00211">
    <property type="entry name" value="ABC_TRANSPORTER_1"/>
    <property type="match status" value="1"/>
</dbReference>
<dbReference type="SUPFAM" id="SSF90123">
    <property type="entry name" value="ABC transporter transmembrane region"/>
    <property type="match status" value="1"/>
</dbReference>
<feature type="domain" description="ABC transmembrane type-1" evidence="9">
    <location>
        <begin position="27"/>
        <end position="310"/>
    </location>
</feature>
<dbReference type="Pfam" id="PF00005">
    <property type="entry name" value="ABC_tran"/>
    <property type="match status" value="1"/>
</dbReference>
<dbReference type="PANTHER" id="PTHR24221:SF654">
    <property type="entry name" value="ATP-BINDING CASSETTE SUB-FAMILY B MEMBER 6"/>
    <property type="match status" value="1"/>
</dbReference>
<dbReference type="Proteomes" id="UP001165292">
    <property type="component" value="Unassembled WGS sequence"/>
</dbReference>
<dbReference type="Gene3D" id="3.40.50.300">
    <property type="entry name" value="P-loop containing nucleotide triphosphate hydrolases"/>
    <property type="match status" value="1"/>
</dbReference>
<dbReference type="InterPro" id="IPR017871">
    <property type="entry name" value="ABC_transporter-like_CS"/>
</dbReference>
<protein>
    <submittedName>
        <fullName evidence="10">ABC transporter ATP-binding protein/permease</fullName>
    </submittedName>
</protein>
<dbReference type="GO" id="GO:0016887">
    <property type="term" value="F:ATP hydrolysis activity"/>
    <property type="evidence" value="ECO:0007669"/>
    <property type="project" value="InterPro"/>
</dbReference>
<name>A0AA41WDF7_9GAMM</name>
<dbReference type="SUPFAM" id="SSF52540">
    <property type="entry name" value="P-loop containing nucleoside triphosphate hydrolases"/>
    <property type="match status" value="1"/>
</dbReference>
<evidence type="ECO:0000256" key="1">
    <source>
        <dbReference type="ARBA" id="ARBA00004651"/>
    </source>
</evidence>
<evidence type="ECO:0000256" key="2">
    <source>
        <dbReference type="ARBA" id="ARBA00022692"/>
    </source>
</evidence>
<feature type="domain" description="ABC transporter" evidence="8">
    <location>
        <begin position="342"/>
        <end position="556"/>
    </location>
</feature>
<evidence type="ECO:0000256" key="5">
    <source>
        <dbReference type="ARBA" id="ARBA00022989"/>
    </source>
</evidence>
<dbReference type="InterPro" id="IPR036640">
    <property type="entry name" value="ABC1_TM_sf"/>
</dbReference>
<keyword evidence="4 10" id="KW-0067">ATP-binding</keyword>
<sequence length="557" mass="60684">MRTEWARYQRALALTRAYYPKAFRYFAIASALLLALALLNATVPVLLREATNRLAAGDATSIILITAAAYALCWTGAQVLEWTKNILSAAVLVRCDAAFYRAFFDHLLKVPQVELCRLDQGVLVADAQRSKGAFSALTSTLFWIVLPTLIELLFVFAVLATLINVAFAAFFIAAIVGLVGLSVLLSRKAKGIHQSIMESNNQVMSHFTERMRLVEEIKLNNAQPLERQRFGNKVGGFIDSVTVGNLRIGLLMLLQVTLVGALLLASTLYVVSEVAQGTYTVGDFVMINGYVMQLTMRLALLASVLIELRNHLVLLDRGFHYLDLETEPQGHAIPDISTDVLFELEGVIYRAEGRTILDKVDLQIRQGRTYAITGPSGAGKTTLLRLLVGLIQPEEGTVRAFGRDTKTLDRTALLDAVSVVTQHPLLIAGSVADNVRYGTRQNLTDDQLNDILTPLGLTHATAAATINRHVGFDAAAVSGGEKQRIAIARALARGTPTILLDEPTSALDVASEERTIDVLKARATTLVLITHRPSVITKADYVIHLNGDGSVRMSCVN</sequence>
<feature type="transmembrane region" description="Helical" evidence="7">
    <location>
        <begin position="248"/>
        <end position="270"/>
    </location>
</feature>
<feature type="transmembrane region" description="Helical" evidence="7">
    <location>
        <begin position="140"/>
        <end position="159"/>
    </location>
</feature>
<dbReference type="GO" id="GO:0140359">
    <property type="term" value="F:ABC-type transporter activity"/>
    <property type="evidence" value="ECO:0007669"/>
    <property type="project" value="InterPro"/>
</dbReference>
<dbReference type="GO" id="GO:0005886">
    <property type="term" value="C:plasma membrane"/>
    <property type="evidence" value="ECO:0007669"/>
    <property type="project" value="UniProtKB-SubCell"/>
</dbReference>
<dbReference type="SMART" id="SM00382">
    <property type="entry name" value="AAA"/>
    <property type="match status" value="1"/>
</dbReference>
<accession>A0AA41WDF7</accession>
<feature type="transmembrane region" description="Helical" evidence="7">
    <location>
        <begin position="59"/>
        <end position="77"/>
    </location>
</feature>
<dbReference type="RefSeq" id="WP_253162053.1">
    <property type="nucleotide sequence ID" value="NZ_JAMYBS010000001.1"/>
</dbReference>
<evidence type="ECO:0000259" key="9">
    <source>
        <dbReference type="PROSITE" id="PS50929"/>
    </source>
</evidence>
<feature type="transmembrane region" description="Helical" evidence="7">
    <location>
        <begin position="25"/>
        <end position="47"/>
    </location>
</feature>
<keyword evidence="5 7" id="KW-1133">Transmembrane helix</keyword>
<dbReference type="PROSITE" id="PS50893">
    <property type="entry name" value="ABC_TRANSPORTER_2"/>
    <property type="match status" value="1"/>
</dbReference>
<evidence type="ECO:0000259" key="8">
    <source>
        <dbReference type="PROSITE" id="PS50893"/>
    </source>
</evidence>
<dbReference type="GO" id="GO:0005524">
    <property type="term" value="F:ATP binding"/>
    <property type="evidence" value="ECO:0007669"/>
    <property type="project" value="UniProtKB-KW"/>
</dbReference>
<dbReference type="InterPro" id="IPR003593">
    <property type="entry name" value="AAA+_ATPase"/>
</dbReference>
<dbReference type="InterPro" id="IPR039421">
    <property type="entry name" value="Type_1_exporter"/>
</dbReference>
<evidence type="ECO:0000256" key="7">
    <source>
        <dbReference type="SAM" id="Phobius"/>
    </source>
</evidence>
<keyword evidence="3" id="KW-0547">Nucleotide-binding</keyword>
<dbReference type="InterPro" id="IPR003439">
    <property type="entry name" value="ABC_transporter-like_ATP-bd"/>
</dbReference>
<evidence type="ECO:0000313" key="11">
    <source>
        <dbReference type="Proteomes" id="UP001165292"/>
    </source>
</evidence>
<feature type="transmembrane region" description="Helical" evidence="7">
    <location>
        <begin position="290"/>
        <end position="308"/>
    </location>
</feature>
<evidence type="ECO:0000256" key="4">
    <source>
        <dbReference type="ARBA" id="ARBA00022840"/>
    </source>
</evidence>
<comment type="subcellular location">
    <subcellularLocation>
        <location evidence="1">Cell membrane</location>
        <topology evidence="1">Multi-pass membrane protein</topology>
    </subcellularLocation>
</comment>
<dbReference type="CDD" id="cd03228">
    <property type="entry name" value="ABCC_MRP_Like"/>
    <property type="match status" value="1"/>
</dbReference>